<dbReference type="STRING" id="33903.AQJ43_31500"/>
<evidence type="ECO:0000259" key="2">
    <source>
        <dbReference type="Pfam" id="PF02371"/>
    </source>
</evidence>
<dbReference type="GO" id="GO:0004803">
    <property type="term" value="F:transposase activity"/>
    <property type="evidence" value="ECO:0007669"/>
    <property type="project" value="InterPro"/>
</dbReference>
<dbReference type="GeneID" id="41537772"/>
<dbReference type="NCBIfam" id="NF033542">
    <property type="entry name" value="transpos_IS110"/>
    <property type="match status" value="1"/>
</dbReference>
<dbReference type="RefSeq" id="WP_010982072.1">
    <property type="nucleotide sequence ID" value="NZ_BAABTN010000008.1"/>
</dbReference>
<dbReference type="InterPro" id="IPR002525">
    <property type="entry name" value="Transp_IS110-like_N"/>
</dbReference>
<dbReference type="PANTHER" id="PTHR33055:SF16">
    <property type="entry name" value="TRANSPOSASE FOR INSERTION SEQUENCE ELEMENT IS1547"/>
    <property type="match status" value="1"/>
</dbReference>
<dbReference type="OMA" id="QFGVGPQ"/>
<dbReference type="AlphaFoldDB" id="A0A4D4MC08"/>
<dbReference type="InterPro" id="IPR047650">
    <property type="entry name" value="Transpos_IS110"/>
</dbReference>
<evidence type="ECO:0000259" key="1">
    <source>
        <dbReference type="Pfam" id="PF01548"/>
    </source>
</evidence>
<dbReference type="Pfam" id="PF01548">
    <property type="entry name" value="DEDD_Tnp_IS110"/>
    <property type="match status" value="1"/>
</dbReference>
<evidence type="ECO:0000313" key="3">
    <source>
        <dbReference type="EMBL" id="GDY69461.1"/>
    </source>
</evidence>
<evidence type="ECO:0000313" key="5">
    <source>
        <dbReference type="Proteomes" id="UP000299211"/>
    </source>
</evidence>
<dbReference type="Proteomes" id="UP000302139">
    <property type="component" value="Unassembled WGS sequence"/>
</dbReference>
<accession>A0A4D4MC08</accession>
<dbReference type="PANTHER" id="PTHR33055">
    <property type="entry name" value="TRANSPOSASE FOR INSERTION SEQUENCE ELEMENT IS1111A"/>
    <property type="match status" value="1"/>
</dbReference>
<protein>
    <submittedName>
        <fullName evidence="3">IS110 family transposase</fullName>
    </submittedName>
</protein>
<evidence type="ECO:0000313" key="6">
    <source>
        <dbReference type="Proteomes" id="UP000302139"/>
    </source>
</evidence>
<sequence>MADETAVIGGVDTHTDFNQAAVIDPIGRHLATQAFPTTPDGYHRLLGWLCSHGEVIAVGVEGTGAYGSELARYLQDSQITVIEVDRPDRRARRAGGKSDPIDAYAAATAVLTGRAGGIPKARDGIVEAIRTLRVVRRSAVKARTQIINQIRSLIITAPGEVREQLRTLPPAQLIKHLARSRPGTQTSEPACAAKIALRRLARRHQYLTAEINDADAELQTLMTEAAPELVALPGVGIETAAQLLITASDNPERLASEASFAHLCAAAPVPASSGRTNRHRLNRGGDRRANHALHMIALVRMRYDQRTQAYVARRTAEGMSKKDILRCLKRFIAREVYKYLTYQHTPSKPLIPTA</sequence>
<dbReference type="InterPro" id="IPR003346">
    <property type="entry name" value="Transposase_20"/>
</dbReference>
<dbReference type="EMBL" id="BJHX01000002">
    <property type="protein sequence ID" value="GDY69461.1"/>
    <property type="molecule type" value="Genomic_DNA"/>
</dbReference>
<reference evidence="4 5" key="1">
    <citation type="submission" date="2019-04" db="EMBL/GenBank/DDBJ databases">
        <title>Draft genome sequences of Streptomyces avermitilis ATCC 31267.</title>
        <authorList>
            <person name="Komaki H."/>
            <person name="Tamura T."/>
            <person name="Hosoyama A."/>
        </authorList>
    </citation>
    <scope>NUCLEOTIDE SEQUENCE [LARGE SCALE GENOMIC DNA]</scope>
    <source>
        <strain evidence="4 5">ATCC 31267</strain>
    </source>
</reference>
<dbReference type="GO" id="GO:0006313">
    <property type="term" value="P:DNA transposition"/>
    <property type="evidence" value="ECO:0007669"/>
    <property type="project" value="InterPro"/>
</dbReference>
<name>A0A4D4MC08_STRAX</name>
<organism evidence="3 6">
    <name type="scientific">Streptomyces avermitilis</name>
    <dbReference type="NCBI Taxonomy" id="33903"/>
    <lineage>
        <taxon>Bacteria</taxon>
        <taxon>Bacillati</taxon>
        <taxon>Actinomycetota</taxon>
        <taxon>Actinomycetes</taxon>
        <taxon>Kitasatosporales</taxon>
        <taxon>Streptomycetaceae</taxon>
        <taxon>Streptomyces</taxon>
    </lineage>
</organism>
<dbReference type="EMBL" id="BJHY01000002">
    <property type="protein sequence ID" value="GDY79711.1"/>
    <property type="molecule type" value="Genomic_DNA"/>
</dbReference>
<comment type="caution">
    <text evidence="3">The sequence shown here is derived from an EMBL/GenBank/DDBJ whole genome shotgun (WGS) entry which is preliminary data.</text>
</comment>
<dbReference type="Pfam" id="PF02371">
    <property type="entry name" value="Transposase_20"/>
    <property type="match status" value="1"/>
</dbReference>
<feature type="domain" description="Transposase IS116/IS110/IS902 C-terminal" evidence="2">
    <location>
        <begin position="229"/>
        <end position="311"/>
    </location>
</feature>
<evidence type="ECO:0000313" key="4">
    <source>
        <dbReference type="EMBL" id="GDY79711.1"/>
    </source>
</evidence>
<gene>
    <name evidence="3" type="ORF">SAV14893_088540</name>
    <name evidence="4" type="ORF">SAV31267_091960</name>
</gene>
<reference evidence="3 6" key="2">
    <citation type="submission" date="2019-04" db="EMBL/GenBank/DDBJ databases">
        <title>Draft genome sequences of Streptomyces avermitilis NBRC 14893.</title>
        <authorList>
            <person name="Komaki H."/>
            <person name="Tamura T."/>
            <person name="Hosoyama A."/>
        </authorList>
    </citation>
    <scope>NUCLEOTIDE SEQUENCE [LARGE SCALE GENOMIC DNA]</scope>
    <source>
        <strain evidence="3 6">NBRC 14893</strain>
    </source>
</reference>
<dbReference type="Proteomes" id="UP000299211">
    <property type="component" value="Unassembled WGS sequence"/>
</dbReference>
<feature type="domain" description="Transposase IS110-like N-terminal" evidence="1">
    <location>
        <begin position="10"/>
        <end position="153"/>
    </location>
</feature>
<dbReference type="GO" id="GO:0003677">
    <property type="term" value="F:DNA binding"/>
    <property type="evidence" value="ECO:0007669"/>
    <property type="project" value="InterPro"/>
</dbReference>
<proteinExistence type="predicted"/>